<dbReference type="Proteomes" id="UP000193920">
    <property type="component" value="Unassembled WGS sequence"/>
</dbReference>
<reference evidence="1 2" key="1">
    <citation type="submission" date="2016-08" db="EMBL/GenBank/DDBJ databases">
        <title>A Parts List for Fungal Cellulosomes Revealed by Comparative Genomics.</title>
        <authorList>
            <consortium name="DOE Joint Genome Institute"/>
            <person name="Haitjema C.H."/>
            <person name="Gilmore S.P."/>
            <person name="Henske J.K."/>
            <person name="Solomon K.V."/>
            <person name="De Groot R."/>
            <person name="Kuo A."/>
            <person name="Mondo S.J."/>
            <person name="Salamov A.A."/>
            <person name="Labutti K."/>
            <person name="Zhao Z."/>
            <person name="Chiniquy J."/>
            <person name="Barry K."/>
            <person name="Brewer H.M."/>
            <person name="Purvine S.O."/>
            <person name="Wright A.T."/>
            <person name="Boxma B."/>
            <person name="Van Alen T."/>
            <person name="Hackstein J.H."/>
            <person name="Baker S.E."/>
            <person name="Grigoriev I.V."/>
            <person name="O'Malley M.A."/>
        </authorList>
    </citation>
    <scope>NUCLEOTIDE SEQUENCE [LARGE SCALE GENOMIC DNA]</scope>
    <source>
        <strain evidence="1 2">G1</strain>
    </source>
</reference>
<evidence type="ECO:0000313" key="1">
    <source>
        <dbReference type="EMBL" id="ORY20390.1"/>
    </source>
</evidence>
<proteinExistence type="predicted"/>
<evidence type="ECO:0008006" key="3">
    <source>
        <dbReference type="Google" id="ProtNLM"/>
    </source>
</evidence>
<accession>A0A1Y2ADM3</accession>
<protein>
    <recommendedName>
        <fullName evidence="3">Scaffoldin</fullName>
    </recommendedName>
</protein>
<name>A0A1Y2ADM3_9FUNG</name>
<organism evidence="1 2">
    <name type="scientific">Neocallimastix californiae</name>
    <dbReference type="NCBI Taxonomy" id="1754190"/>
    <lineage>
        <taxon>Eukaryota</taxon>
        <taxon>Fungi</taxon>
        <taxon>Fungi incertae sedis</taxon>
        <taxon>Chytridiomycota</taxon>
        <taxon>Chytridiomycota incertae sedis</taxon>
        <taxon>Neocallimastigomycetes</taxon>
        <taxon>Neocallimastigales</taxon>
        <taxon>Neocallimastigaceae</taxon>
        <taxon>Neocallimastix</taxon>
    </lineage>
</organism>
<comment type="caution">
    <text evidence="1">The sequence shown here is derived from an EMBL/GenBank/DDBJ whole genome shotgun (WGS) entry which is preliminary data.</text>
</comment>
<gene>
    <name evidence="1" type="ORF">LY90DRAFT_153986</name>
</gene>
<evidence type="ECO:0000313" key="2">
    <source>
        <dbReference type="Proteomes" id="UP000193920"/>
    </source>
</evidence>
<keyword evidence="2" id="KW-1185">Reference proteome</keyword>
<dbReference type="OrthoDB" id="10427168at2759"/>
<sequence length="748" mass="86991">MNFIINNNIMINKRYIWIIYILIILLFSLVHSEIVLSKEKCKKKNRIIECSEDVCTENTYVYYNYEGYYCRNSKTLILIEEDGYYIDSSITNNGKQTHLIKRRTEIDGEIIFESVFGRNGYYINSGSDHEDYALILCYAKNGCITGYVSNFGYYIPGDGIGIIFCSENMQCKLEKEVSNYYINAGYQRKKYPLIYCRNGRCSGSTQVDGYYLMHTYSNLLKCYNKQCDIILANPGYYLNAENKKYNIMCIRFNANVSCGRRLANVGNYISGAINVLLNCMSEYCQEDELHDGIYRASTTYDLVPNGSQRDSKNTKTMFNLISCQNNFCKELNTTEINDIPICSYSNQICFIKQSHIKEENIKNYLSPGEYCTNENHSKLYLATDIISLKEESNTFHLPFKENCISASKEYNDNYFFISNKIYKIDNGKIANINKIGFYFINTSINKLVESDNIDDYNNDNINIFYCNGKYCYSWEKPEVITYFTNNSNRIFKYNPHYNDISFAYDHDLKCTYNDDNSCIISENMIEKETENQEIELCVTSNGELVLLLPPKDTSNHFLPPHLPYQDLRETQSINETSRTSSTETTTTTKIRRNNILSYLNNKGNFTVECIKAKNEDEPIYGLTNHLYQLELKSAKIISNNGHYIINKKTNKAIEYDDFKAVNQFLKIYKCTKGQCEPIFQPSSEYFYYDSISQLMVKYHNNNSTWELLTNSGYVYASITPNYVSIFKYYSLPNHANINSIQKKENIIH</sequence>
<dbReference type="EMBL" id="MCOG01000291">
    <property type="protein sequence ID" value="ORY20390.1"/>
    <property type="molecule type" value="Genomic_DNA"/>
</dbReference>
<dbReference type="AlphaFoldDB" id="A0A1Y2ADM3"/>